<feature type="signal peptide" evidence="1">
    <location>
        <begin position="1"/>
        <end position="30"/>
    </location>
</feature>
<gene>
    <name evidence="2" type="ORF">Ade02nite_17190</name>
</gene>
<dbReference type="PROSITE" id="PS51318">
    <property type="entry name" value="TAT"/>
    <property type="match status" value="1"/>
</dbReference>
<keyword evidence="1" id="KW-0732">Signal</keyword>
<dbReference type="InterPro" id="IPR029058">
    <property type="entry name" value="AB_hydrolase_fold"/>
</dbReference>
<dbReference type="InterPro" id="IPR006311">
    <property type="entry name" value="TAT_signal"/>
</dbReference>
<dbReference type="PANTHER" id="PTHR33428:SF14">
    <property type="entry name" value="CARBOXYLESTERASE TYPE B DOMAIN-CONTAINING PROTEIN"/>
    <property type="match status" value="1"/>
</dbReference>
<sequence>MARVRRRSFLLGVSAAAAGALTMRATAAGAAGRGTRSASQILASVKTSTLTPRQITPYVPPAGTAPAGVNSVGRADYPFIRDGRSLPTRVWYPVGPGPYPLLVFSHGMLSQPDDYAALLVSWALTGVVVAAPLYPHTSLGTAAFNAYDVANQPLDASAVLTQVAAQNTASGPLRGRIDASRMAAAGHSAGGITTVGMFSAYRDERLQAGIVLAGTDFLATPFTGAPAAMLFVHGRKDDTVSWSAGHTVFEAVPWSRAMLSFTDGGHQTSTAEFPTVSRGGAAFLRWALYGGTPALSAGSLATLEDQLSAARTSAGSAS</sequence>
<dbReference type="Pfam" id="PF07224">
    <property type="entry name" value="Chlorophyllase"/>
    <property type="match status" value="1"/>
</dbReference>
<dbReference type="SUPFAM" id="SSF53474">
    <property type="entry name" value="alpha/beta-Hydrolases"/>
    <property type="match status" value="1"/>
</dbReference>
<name>A0ABQ3XZ96_9ACTN</name>
<keyword evidence="3" id="KW-1185">Reference proteome</keyword>
<organism evidence="2 3">
    <name type="scientific">Paractinoplanes deccanensis</name>
    <dbReference type="NCBI Taxonomy" id="113561"/>
    <lineage>
        <taxon>Bacteria</taxon>
        <taxon>Bacillati</taxon>
        <taxon>Actinomycetota</taxon>
        <taxon>Actinomycetes</taxon>
        <taxon>Micromonosporales</taxon>
        <taxon>Micromonosporaceae</taxon>
        <taxon>Paractinoplanes</taxon>
    </lineage>
</organism>
<dbReference type="Proteomes" id="UP000609879">
    <property type="component" value="Unassembled WGS sequence"/>
</dbReference>
<dbReference type="PANTHER" id="PTHR33428">
    <property type="entry name" value="CHLOROPHYLLASE-2, CHLOROPLASTIC"/>
    <property type="match status" value="1"/>
</dbReference>
<evidence type="ECO:0000256" key="1">
    <source>
        <dbReference type="SAM" id="SignalP"/>
    </source>
</evidence>
<accession>A0ABQ3XZ96</accession>
<proteinExistence type="predicted"/>
<feature type="chain" id="PRO_5046849963" description="Chlorophyllase" evidence="1">
    <location>
        <begin position="31"/>
        <end position="318"/>
    </location>
</feature>
<dbReference type="EMBL" id="BOMI01000028">
    <property type="protein sequence ID" value="GID73078.1"/>
    <property type="molecule type" value="Genomic_DNA"/>
</dbReference>
<comment type="caution">
    <text evidence="2">The sequence shown here is derived from an EMBL/GenBank/DDBJ whole genome shotgun (WGS) entry which is preliminary data.</text>
</comment>
<dbReference type="Gene3D" id="3.40.50.1820">
    <property type="entry name" value="alpha/beta hydrolase"/>
    <property type="match status" value="1"/>
</dbReference>
<evidence type="ECO:0000313" key="2">
    <source>
        <dbReference type="EMBL" id="GID73078.1"/>
    </source>
</evidence>
<evidence type="ECO:0008006" key="4">
    <source>
        <dbReference type="Google" id="ProtNLM"/>
    </source>
</evidence>
<dbReference type="InterPro" id="IPR017395">
    <property type="entry name" value="Chlorophyllase-like"/>
</dbReference>
<reference evidence="2 3" key="1">
    <citation type="submission" date="2021-01" db="EMBL/GenBank/DDBJ databases">
        <title>Whole genome shotgun sequence of Actinoplanes deccanensis NBRC 13994.</title>
        <authorList>
            <person name="Komaki H."/>
            <person name="Tamura T."/>
        </authorList>
    </citation>
    <scope>NUCLEOTIDE SEQUENCE [LARGE SCALE GENOMIC DNA]</scope>
    <source>
        <strain evidence="2 3">NBRC 13994</strain>
    </source>
</reference>
<protein>
    <recommendedName>
        <fullName evidence="4">Chlorophyllase</fullName>
    </recommendedName>
</protein>
<evidence type="ECO:0000313" key="3">
    <source>
        <dbReference type="Proteomes" id="UP000609879"/>
    </source>
</evidence>